<reference evidence="3 4" key="2">
    <citation type="submission" date="2023-11" db="EMBL/GenBank/DDBJ databases">
        <authorList>
            <person name="Lara A.C."/>
            <person name="Chronakova A."/>
        </authorList>
    </citation>
    <scope>NUCLEOTIDE SEQUENCE [LARGE SCALE GENOMIC DNA]</scope>
    <source>
        <strain evidence="3 4">BCCO 10_0856</strain>
    </source>
</reference>
<keyword evidence="2" id="KW-0732">Signal</keyword>
<name>A0ABU4T8R7_9PSEU</name>
<reference evidence="3 4" key="1">
    <citation type="submission" date="2023-11" db="EMBL/GenBank/DDBJ databases">
        <title>Lentzea sokolovensis, sp. nov., Lentzea kristufkii, sp. nov., and Lentzea miocenensis, sp. nov., rare actinobacteria from Sokolov Coal Basin, Miocene lacustrine sediment, Czech Republic.</title>
        <authorList>
            <person name="Lara A."/>
            <person name="Kotroba L."/>
            <person name="Nouioui I."/>
            <person name="Neumann-Schaal M."/>
            <person name="Mast Y."/>
            <person name="Chronakova A."/>
        </authorList>
    </citation>
    <scope>NUCLEOTIDE SEQUENCE [LARGE SCALE GENOMIC DNA]</scope>
    <source>
        <strain evidence="3 4">BCCO 10_0856</strain>
    </source>
</reference>
<feature type="region of interest" description="Disordered" evidence="1">
    <location>
        <begin position="107"/>
        <end position="128"/>
    </location>
</feature>
<proteinExistence type="predicted"/>
<evidence type="ECO:0008006" key="5">
    <source>
        <dbReference type="Google" id="ProtNLM"/>
    </source>
</evidence>
<gene>
    <name evidence="3" type="ORF">SK803_30475</name>
</gene>
<dbReference type="Proteomes" id="UP001285521">
    <property type="component" value="Unassembled WGS sequence"/>
</dbReference>
<evidence type="ECO:0000313" key="3">
    <source>
        <dbReference type="EMBL" id="MDX8034567.1"/>
    </source>
</evidence>
<protein>
    <recommendedName>
        <fullName evidence="5">Lipoprotein</fullName>
    </recommendedName>
</protein>
<organism evidence="3 4">
    <name type="scientific">Lentzea miocenica</name>
    <dbReference type="NCBI Taxonomy" id="3095431"/>
    <lineage>
        <taxon>Bacteria</taxon>
        <taxon>Bacillati</taxon>
        <taxon>Actinomycetota</taxon>
        <taxon>Actinomycetes</taxon>
        <taxon>Pseudonocardiales</taxon>
        <taxon>Pseudonocardiaceae</taxon>
        <taxon>Lentzea</taxon>
    </lineage>
</organism>
<feature type="chain" id="PRO_5045256284" description="Lipoprotein" evidence="2">
    <location>
        <begin position="24"/>
        <end position="146"/>
    </location>
</feature>
<comment type="caution">
    <text evidence="3">The sequence shown here is derived from an EMBL/GenBank/DDBJ whole genome shotgun (WGS) entry which is preliminary data.</text>
</comment>
<sequence>MNFRSLAAIVAAAGLLAGCGATDANRPTVDDIGKQVVAGWKSTAGVEDAAYKYVHGLDLGQQVHLQATLSAASVSDAKFDELVEEAREIYWKSGERSVSLPVTFYSSDKPPSGEVRSSPNSVFSGDVELGDLAELEKKYGPRPTRK</sequence>
<evidence type="ECO:0000256" key="2">
    <source>
        <dbReference type="SAM" id="SignalP"/>
    </source>
</evidence>
<feature type="signal peptide" evidence="2">
    <location>
        <begin position="1"/>
        <end position="23"/>
    </location>
</feature>
<evidence type="ECO:0000256" key="1">
    <source>
        <dbReference type="SAM" id="MobiDB-lite"/>
    </source>
</evidence>
<keyword evidence="4" id="KW-1185">Reference proteome</keyword>
<dbReference type="PROSITE" id="PS51257">
    <property type="entry name" value="PROKAR_LIPOPROTEIN"/>
    <property type="match status" value="1"/>
</dbReference>
<dbReference type="RefSeq" id="WP_319969589.1">
    <property type="nucleotide sequence ID" value="NZ_JAXAVW010000028.1"/>
</dbReference>
<dbReference type="EMBL" id="JAXAVW010000028">
    <property type="protein sequence ID" value="MDX8034567.1"/>
    <property type="molecule type" value="Genomic_DNA"/>
</dbReference>
<evidence type="ECO:0000313" key="4">
    <source>
        <dbReference type="Proteomes" id="UP001285521"/>
    </source>
</evidence>
<accession>A0ABU4T8R7</accession>